<name>A0A6C0B7K3_9ZZZZ</name>
<sequence>MTSPIVFTTTDKKTPTLVYDEAYPSSHRAYFMKTPDNRVFAESRYRGDGVFAGKSYFELLGELNLPPKSNITDIAAFGRAIAAGTTKIIRKTRDNNIEMREIIYPGIYEDDELIWRNRKPEICCQCVYPETQGATVECECDFCLAFQ</sequence>
<dbReference type="EMBL" id="MN739081">
    <property type="protein sequence ID" value="QHS87453.1"/>
    <property type="molecule type" value="Genomic_DNA"/>
</dbReference>
<organism evidence="1">
    <name type="scientific">viral metagenome</name>
    <dbReference type="NCBI Taxonomy" id="1070528"/>
    <lineage>
        <taxon>unclassified sequences</taxon>
        <taxon>metagenomes</taxon>
        <taxon>organismal metagenomes</taxon>
    </lineage>
</organism>
<accession>A0A6C0B7K3</accession>
<reference evidence="1" key="1">
    <citation type="journal article" date="2020" name="Nature">
        <title>Giant virus diversity and host interactions through global metagenomics.</title>
        <authorList>
            <person name="Schulz F."/>
            <person name="Roux S."/>
            <person name="Paez-Espino D."/>
            <person name="Jungbluth S."/>
            <person name="Walsh D.A."/>
            <person name="Denef V.J."/>
            <person name="McMahon K.D."/>
            <person name="Konstantinidis K.T."/>
            <person name="Eloe-Fadrosh E.A."/>
            <person name="Kyrpides N.C."/>
            <person name="Woyke T."/>
        </authorList>
    </citation>
    <scope>NUCLEOTIDE SEQUENCE</scope>
    <source>
        <strain evidence="1">GVMAG-M-3300010157-4</strain>
    </source>
</reference>
<dbReference type="AlphaFoldDB" id="A0A6C0B7K3"/>
<protein>
    <submittedName>
        <fullName evidence="1">Uncharacterized protein</fullName>
    </submittedName>
</protein>
<proteinExistence type="predicted"/>
<evidence type="ECO:0000313" key="1">
    <source>
        <dbReference type="EMBL" id="QHS87453.1"/>
    </source>
</evidence>